<evidence type="ECO:0000256" key="5">
    <source>
        <dbReference type="ARBA" id="ARBA00022598"/>
    </source>
</evidence>
<dbReference type="InterPro" id="IPR016188">
    <property type="entry name" value="PurM-like_N"/>
</dbReference>
<dbReference type="SUPFAM" id="SSF55326">
    <property type="entry name" value="PurM N-terminal domain-like"/>
    <property type="match status" value="1"/>
</dbReference>
<feature type="domain" description="PurM-like C-terminal" evidence="15">
    <location>
        <begin position="177"/>
        <end position="334"/>
    </location>
</feature>
<comment type="pathway">
    <text evidence="1 13">Purine metabolism; IMP biosynthesis via de novo pathway; 5-amino-1-(5-phospho-D-ribosyl)imidazole from N(2)-formyl-N(1)-(5-phospho-D-ribosyl)glycinamide: step 2/2.</text>
</comment>
<dbReference type="EMBL" id="LR217715">
    <property type="protein sequence ID" value="VFP82770.1"/>
    <property type="molecule type" value="Genomic_DNA"/>
</dbReference>
<dbReference type="Gene3D" id="3.30.1330.10">
    <property type="entry name" value="PurM-like, N-terminal domain"/>
    <property type="match status" value="1"/>
</dbReference>
<comment type="catalytic activity">
    <reaction evidence="12 13">
        <text>2-formamido-N(1)-(5-O-phospho-beta-D-ribosyl)acetamidine + ATP = 5-amino-1-(5-phospho-beta-D-ribosyl)imidazole + ADP + phosphate + H(+)</text>
        <dbReference type="Rhea" id="RHEA:23032"/>
        <dbReference type="ChEBI" id="CHEBI:15378"/>
        <dbReference type="ChEBI" id="CHEBI:30616"/>
        <dbReference type="ChEBI" id="CHEBI:43474"/>
        <dbReference type="ChEBI" id="CHEBI:137981"/>
        <dbReference type="ChEBI" id="CHEBI:147287"/>
        <dbReference type="ChEBI" id="CHEBI:456216"/>
        <dbReference type="EC" id="6.3.3.1"/>
    </reaction>
</comment>
<dbReference type="NCBIfam" id="TIGR00878">
    <property type="entry name" value="purM"/>
    <property type="match status" value="1"/>
</dbReference>
<keyword evidence="8 13" id="KW-0067">ATP-binding</keyword>
<evidence type="ECO:0000256" key="4">
    <source>
        <dbReference type="ARBA" id="ARBA00020367"/>
    </source>
</evidence>
<accession>A0A451D973</accession>
<evidence type="ECO:0000313" key="16">
    <source>
        <dbReference type="EMBL" id="VFP82770.1"/>
    </source>
</evidence>
<evidence type="ECO:0000256" key="7">
    <source>
        <dbReference type="ARBA" id="ARBA00022755"/>
    </source>
</evidence>
<evidence type="ECO:0000313" key="17">
    <source>
        <dbReference type="Proteomes" id="UP000294368"/>
    </source>
</evidence>
<dbReference type="InterPro" id="IPR036921">
    <property type="entry name" value="PurM-like_N_sf"/>
</dbReference>
<dbReference type="GO" id="GO:0004637">
    <property type="term" value="F:phosphoribosylamine-glycine ligase activity"/>
    <property type="evidence" value="ECO:0007669"/>
    <property type="project" value="TreeGrafter"/>
</dbReference>
<dbReference type="InterPro" id="IPR010918">
    <property type="entry name" value="PurM-like_C_dom"/>
</dbReference>
<dbReference type="SUPFAM" id="SSF56042">
    <property type="entry name" value="PurM C-terminal domain-like"/>
    <property type="match status" value="1"/>
</dbReference>
<keyword evidence="6 13" id="KW-0547">Nucleotide-binding</keyword>
<protein>
    <recommendedName>
        <fullName evidence="4 13">Phosphoribosylformylglycinamidine cyclo-ligase</fullName>
        <ecNumber evidence="3 13">6.3.3.1</ecNumber>
    </recommendedName>
    <alternativeName>
        <fullName evidence="10 13">AIR synthase</fullName>
    </alternativeName>
    <alternativeName>
        <fullName evidence="11 13">AIRS</fullName>
    </alternativeName>
    <alternativeName>
        <fullName evidence="9 13">Phosphoribosyl-aminoimidazole synthetase</fullName>
    </alternativeName>
</protein>
<organism evidence="16 17">
    <name type="scientific">Candidatus Erwinia haradaeae</name>
    <dbReference type="NCBI Taxonomy" id="1922217"/>
    <lineage>
        <taxon>Bacteria</taxon>
        <taxon>Pseudomonadati</taxon>
        <taxon>Pseudomonadota</taxon>
        <taxon>Gammaproteobacteria</taxon>
        <taxon>Enterobacterales</taxon>
        <taxon>Erwiniaceae</taxon>
        <taxon>Erwinia</taxon>
    </lineage>
</organism>
<evidence type="ECO:0000256" key="1">
    <source>
        <dbReference type="ARBA" id="ARBA00004686"/>
    </source>
</evidence>
<dbReference type="FunFam" id="3.30.1330.10:FF:000001">
    <property type="entry name" value="Phosphoribosylformylglycinamidine cyclo-ligase"/>
    <property type="match status" value="1"/>
</dbReference>
<dbReference type="GO" id="GO:0005829">
    <property type="term" value="C:cytosol"/>
    <property type="evidence" value="ECO:0007669"/>
    <property type="project" value="TreeGrafter"/>
</dbReference>
<dbReference type="InterPro" id="IPR004733">
    <property type="entry name" value="PurM_cligase"/>
</dbReference>
<gene>
    <name evidence="13 16" type="primary">purM</name>
    <name evidence="16" type="ORF">ERCIKOCA2762_016</name>
</gene>
<keyword evidence="7 13" id="KW-0658">Purine biosynthesis</keyword>
<name>A0A451D973_9GAMM</name>
<dbReference type="PANTHER" id="PTHR10520">
    <property type="entry name" value="TRIFUNCTIONAL PURINE BIOSYNTHETIC PROTEIN ADENOSINE-3-RELATED"/>
    <property type="match status" value="1"/>
</dbReference>
<evidence type="ECO:0000256" key="10">
    <source>
        <dbReference type="ARBA" id="ARBA00032931"/>
    </source>
</evidence>
<evidence type="ECO:0000256" key="3">
    <source>
        <dbReference type="ARBA" id="ARBA00013047"/>
    </source>
</evidence>
<evidence type="ECO:0000256" key="12">
    <source>
        <dbReference type="ARBA" id="ARBA00049057"/>
    </source>
</evidence>
<evidence type="ECO:0000256" key="9">
    <source>
        <dbReference type="ARBA" id="ARBA00031908"/>
    </source>
</evidence>
<dbReference type="AlphaFoldDB" id="A0A451D973"/>
<dbReference type="PANTHER" id="PTHR10520:SF12">
    <property type="entry name" value="TRIFUNCTIONAL PURINE BIOSYNTHETIC PROTEIN ADENOSINE-3"/>
    <property type="match status" value="1"/>
</dbReference>
<evidence type="ECO:0000256" key="11">
    <source>
        <dbReference type="ARBA" id="ARBA00033093"/>
    </source>
</evidence>
<dbReference type="Proteomes" id="UP000294368">
    <property type="component" value="Chromosome"/>
</dbReference>
<proteinExistence type="inferred from homology"/>
<dbReference type="HAMAP" id="MF_00741">
    <property type="entry name" value="AIRS"/>
    <property type="match status" value="1"/>
</dbReference>
<dbReference type="FunFam" id="3.90.650.10:FF:000001">
    <property type="entry name" value="Phosphoribosylformylglycinamidine cyclo-ligase"/>
    <property type="match status" value="1"/>
</dbReference>
<dbReference type="GO" id="GO:0004641">
    <property type="term" value="F:phosphoribosylformylglycinamidine cyclo-ligase activity"/>
    <property type="evidence" value="ECO:0007669"/>
    <property type="project" value="UniProtKB-UniRule"/>
</dbReference>
<keyword evidence="13" id="KW-0963">Cytoplasm</keyword>
<dbReference type="Pfam" id="PF00586">
    <property type="entry name" value="AIRS"/>
    <property type="match status" value="1"/>
</dbReference>
<dbReference type="GO" id="GO:0046084">
    <property type="term" value="P:adenine biosynthetic process"/>
    <property type="evidence" value="ECO:0007669"/>
    <property type="project" value="TreeGrafter"/>
</dbReference>
<evidence type="ECO:0000256" key="2">
    <source>
        <dbReference type="ARBA" id="ARBA00010280"/>
    </source>
</evidence>
<keyword evidence="5 13" id="KW-0436">Ligase</keyword>
<dbReference type="InterPro" id="IPR036676">
    <property type="entry name" value="PurM-like_C_sf"/>
</dbReference>
<comment type="similarity">
    <text evidence="2 13">Belongs to the AIR synthase family.</text>
</comment>
<evidence type="ECO:0000256" key="13">
    <source>
        <dbReference type="HAMAP-Rule" id="MF_00741"/>
    </source>
</evidence>
<dbReference type="GO" id="GO:0006189">
    <property type="term" value="P:'de novo' IMP biosynthetic process"/>
    <property type="evidence" value="ECO:0007669"/>
    <property type="project" value="UniProtKB-UniRule"/>
</dbReference>
<comment type="subcellular location">
    <subcellularLocation>
        <location evidence="13">Cytoplasm</location>
    </subcellularLocation>
</comment>
<evidence type="ECO:0000259" key="15">
    <source>
        <dbReference type="Pfam" id="PF02769"/>
    </source>
</evidence>
<dbReference type="Gene3D" id="3.90.650.10">
    <property type="entry name" value="PurM-like C-terminal domain"/>
    <property type="match status" value="1"/>
</dbReference>
<evidence type="ECO:0000256" key="8">
    <source>
        <dbReference type="ARBA" id="ARBA00022840"/>
    </source>
</evidence>
<dbReference type="GO" id="GO:0005524">
    <property type="term" value="F:ATP binding"/>
    <property type="evidence" value="ECO:0007669"/>
    <property type="project" value="UniProtKB-KW"/>
</dbReference>
<evidence type="ECO:0000259" key="14">
    <source>
        <dbReference type="Pfam" id="PF00586"/>
    </source>
</evidence>
<evidence type="ECO:0000256" key="6">
    <source>
        <dbReference type="ARBA" id="ARBA00022741"/>
    </source>
</evidence>
<dbReference type="CDD" id="cd02196">
    <property type="entry name" value="PurM"/>
    <property type="match status" value="1"/>
</dbReference>
<dbReference type="UniPathway" id="UPA00074">
    <property type="reaction ID" value="UER00129"/>
</dbReference>
<dbReference type="Pfam" id="PF02769">
    <property type="entry name" value="AIRS_C"/>
    <property type="match status" value="1"/>
</dbReference>
<feature type="domain" description="PurM-like N-terminal" evidence="14">
    <location>
        <begin position="59"/>
        <end position="163"/>
    </location>
</feature>
<dbReference type="EC" id="6.3.3.1" evidence="3 13"/>
<reference evidence="16 17" key="1">
    <citation type="submission" date="2019-02" db="EMBL/GenBank/DDBJ databases">
        <authorList>
            <person name="Manzano-Marin A."/>
            <person name="Manzano-Marin A."/>
        </authorList>
    </citation>
    <scope>NUCLEOTIDE SEQUENCE [LARGE SCALE GENOMIC DNA]</scope>
    <source>
        <strain evidence="16 17">ErCikochiana</strain>
    </source>
</reference>
<sequence length="344" mass="37412">MHMPSLSYKDSGVDIHAGNMFIQGIKEIAKKTHRPEVISGLGGFAGLCALPKGYHEPILVSSTDGVGTKMRLAIKAQCYDTIGIDLVAMCVNDLVVVGAEPVFFLDYYATSKLKIDTASAIIRSIAEGCLQAGCALIGGETAEMPGLYSGEEYDMAGFCVGIVEKNEIINNSKVTESDVLIALSSSGLHANGYSLIHKILDCSHVNIHTTFLQGKSLADHLLAPTRIYVHAIRALVRQVEIHAIAHITGGGLWDNIPRVLPDKTQAILYESSWKWPKIFQWIQHGANISCFEMYHTFNCGVGMVIIVHAHVADKALQILNNLGEIAWKIGVIKALDSNHRVVIK</sequence>